<dbReference type="PANTHER" id="PTHR23303">
    <property type="entry name" value="CARBOXYPEPTIDASE REGULATORY REGION-CONTAINING"/>
    <property type="match status" value="1"/>
</dbReference>
<dbReference type="STRING" id="502025.Hoch_3311"/>
<dbReference type="SUPFAM" id="SSF49452">
    <property type="entry name" value="Starch-binding domain-like"/>
    <property type="match status" value="3"/>
</dbReference>
<evidence type="ECO:0000313" key="4">
    <source>
        <dbReference type="EMBL" id="ACY15813.1"/>
    </source>
</evidence>
<feature type="transmembrane region" description="Helical" evidence="2">
    <location>
        <begin position="9"/>
        <end position="27"/>
    </location>
</feature>
<dbReference type="SUPFAM" id="SSF49464">
    <property type="entry name" value="Carboxypeptidase regulatory domain-like"/>
    <property type="match status" value="3"/>
</dbReference>
<dbReference type="EMBL" id="CP001804">
    <property type="protein sequence ID" value="ACY15813.1"/>
    <property type="molecule type" value="Genomic_DNA"/>
</dbReference>
<evidence type="ECO:0000256" key="1">
    <source>
        <dbReference type="ARBA" id="ARBA00022729"/>
    </source>
</evidence>
<dbReference type="RefSeq" id="WP_012828413.1">
    <property type="nucleotide sequence ID" value="NC_013440.1"/>
</dbReference>
<dbReference type="Gene3D" id="2.60.40.1120">
    <property type="entry name" value="Carboxypeptidase-like, regulatory domain"/>
    <property type="match status" value="6"/>
</dbReference>
<keyword evidence="1" id="KW-0732">Signal</keyword>
<dbReference type="InterPro" id="IPR008969">
    <property type="entry name" value="CarboxyPept-like_regulatory"/>
</dbReference>
<organism evidence="4 5">
    <name type="scientific">Haliangium ochraceum (strain DSM 14365 / JCM 11303 / SMP-2)</name>
    <dbReference type="NCBI Taxonomy" id="502025"/>
    <lineage>
        <taxon>Bacteria</taxon>
        <taxon>Pseudomonadati</taxon>
        <taxon>Myxococcota</taxon>
        <taxon>Polyangia</taxon>
        <taxon>Haliangiales</taxon>
        <taxon>Kofleriaceae</taxon>
        <taxon>Haliangium</taxon>
    </lineage>
</organism>
<keyword evidence="5" id="KW-1185">Reference proteome</keyword>
<evidence type="ECO:0000313" key="5">
    <source>
        <dbReference type="Proteomes" id="UP000001880"/>
    </source>
</evidence>
<dbReference type="PANTHER" id="PTHR23303:SF14">
    <property type="entry name" value="BOS COMPLEX SUBUNIT NOMO1-RELATED"/>
    <property type="match status" value="1"/>
</dbReference>
<dbReference type="eggNOG" id="COG0793">
    <property type="taxonomic scope" value="Bacteria"/>
</dbReference>
<dbReference type="OrthoDB" id="5499103at2"/>
<keyword evidence="2" id="KW-1133">Transmembrane helix</keyword>
<dbReference type="SUPFAM" id="SSF50156">
    <property type="entry name" value="PDZ domain-like"/>
    <property type="match status" value="1"/>
</dbReference>
<dbReference type="AlphaFoldDB" id="D0LTW9"/>
<dbReference type="InterPro" id="IPR051417">
    <property type="entry name" value="SDr/BOS_complex"/>
</dbReference>
<dbReference type="Proteomes" id="UP000001880">
    <property type="component" value="Chromosome"/>
</dbReference>
<reference evidence="4 5" key="1">
    <citation type="journal article" date="2010" name="Stand. Genomic Sci.">
        <title>Complete genome sequence of Haliangium ochraceum type strain (SMP-2).</title>
        <authorList>
            <consortium name="US DOE Joint Genome Institute (JGI-PGF)"/>
            <person name="Ivanova N."/>
            <person name="Daum C."/>
            <person name="Lang E."/>
            <person name="Abt B."/>
            <person name="Kopitz M."/>
            <person name="Saunders E."/>
            <person name="Lapidus A."/>
            <person name="Lucas S."/>
            <person name="Glavina Del Rio T."/>
            <person name="Nolan M."/>
            <person name="Tice H."/>
            <person name="Copeland A."/>
            <person name="Cheng J.F."/>
            <person name="Chen F."/>
            <person name="Bruce D."/>
            <person name="Goodwin L."/>
            <person name="Pitluck S."/>
            <person name="Mavromatis K."/>
            <person name="Pati A."/>
            <person name="Mikhailova N."/>
            <person name="Chen A."/>
            <person name="Palaniappan K."/>
            <person name="Land M."/>
            <person name="Hauser L."/>
            <person name="Chang Y.J."/>
            <person name="Jeffries C.D."/>
            <person name="Detter J.C."/>
            <person name="Brettin T."/>
            <person name="Rohde M."/>
            <person name="Goker M."/>
            <person name="Bristow J."/>
            <person name="Markowitz V."/>
            <person name="Eisen J.A."/>
            <person name="Hugenholtz P."/>
            <person name="Kyrpides N.C."/>
            <person name="Klenk H.P."/>
        </authorList>
    </citation>
    <scope>NUCLEOTIDE SEQUENCE [LARGE SCALE GENOMIC DNA]</scope>
    <source>
        <strain evidence="5">DSM 14365 / CIP 107738 / JCM 11303 / AJ 13395 / SMP-2</strain>
    </source>
</reference>
<name>D0LTW9_HALO1</name>
<dbReference type="Pfam" id="PF13620">
    <property type="entry name" value="CarboxypepD_reg"/>
    <property type="match status" value="6"/>
</dbReference>
<dbReference type="InterPro" id="IPR013784">
    <property type="entry name" value="Carb-bd-like_fold"/>
</dbReference>
<sequence length="742" mass="76071">MAKQRTRELVLASIAFLAVGVLGYWLLETRPSPPERPLLYVADDGGIDTARGAAGTERTRARPSVDVDPERARVSGEVRELLSGEGVAGVSVVFVPADENQELSTESDERGRYAIELPAGRYRVRAVGEQVVALDGAAFPGAGEPSAVAEGAGQGQGQGQGQGLELERAALLVQGGSAVDDFDIAVLRLAQVSGRVVDGQGEPVAGALVRHHTELLDRRFTSASTAPEGEAGSDRAGAFTLRVPPGAVSLHASAEGHTPSYTRIRWVAPGAELSGVEIVMDAGASVTGLVVGPDDAAVAGAAITAQPGSALADALRTTSDADGGFRFTAVPPGQVRIEASAPGRGSSMPATVTVSDTPGLRGERVVLVLSAPVVAAGRVLDAEGRGVSGARVRALAAQRPEPIAEELSDSNGRFRFRALPRGPLSFAAAATGFASGQVSEVALPAEHIEIPLARSGAVRGVVRGDGGPLGHFYVHALRRATLARGPGVQPAPAGEDAFWERGVRIVSPDGGYRITGLPPGTYTVRASAPGLAPAEETGIIVGPGNEASVDFALAGGGAIVGSVRNEATDAPISGAAVTVSTGSGGQMSYTDARGSFRIRDIAPGRRSLEVVRPGFIGRVRSGITVGVGEPARVDLALTPAALDGGDGPFEIAGIGAVLAIEGERLMVRELMPHAPAEVAGVEPGEEVFLIDTLRTRGISFETAIEAIRGVAGTSVRLGLRRGERERFLEIVRAAVRVKPAPG</sequence>
<feature type="domain" description="PDZ" evidence="3">
    <location>
        <begin position="652"/>
        <end position="723"/>
    </location>
</feature>
<dbReference type="KEGG" id="hoh:Hoch_3311"/>
<dbReference type="GO" id="GO:0030246">
    <property type="term" value="F:carbohydrate binding"/>
    <property type="evidence" value="ECO:0007669"/>
    <property type="project" value="InterPro"/>
</dbReference>
<dbReference type="Gene3D" id="2.30.42.10">
    <property type="match status" value="1"/>
</dbReference>
<dbReference type="SMART" id="SM00228">
    <property type="entry name" value="PDZ"/>
    <property type="match status" value="1"/>
</dbReference>
<keyword evidence="2" id="KW-0472">Membrane</keyword>
<accession>D0LTW9</accession>
<dbReference type="InterPro" id="IPR001478">
    <property type="entry name" value="PDZ"/>
</dbReference>
<gene>
    <name evidence="4" type="ordered locus">Hoch_3311</name>
</gene>
<proteinExistence type="predicted"/>
<protein>
    <submittedName>
        <fullName evidence="4">PDZ/DHR/GLGF domain protein</fullName>
    </submittedName>
</protein>
<evidence type="ECO:0000256" key="2">
    <source>
        <dbReference type="SAM" id="Phobius"/>
    </source>
</evidence>
<evidence type="ECO:0000259" key="3">
    <source>
        <dbReference type="SMART" id="SM00228"/>
    </source>
</evidence>
<dbReference type="InterPro" id="IPR036034">
    <property type="entry name" value="PDZ_sf"/>
</dbReference>
<dbReference type="HOGENOM" id="CLU_374193_0_0_7"/>
<keyword evidence="2" id="KW-0812">Transmembrane</keyword>